<feature type="binding site" evidence="4">
    <location>
        <begin position="125"/>
        <end position="128"/>
    </location>
    <ligand>
        <name>GTP</name>
        <dbReference type="ChEBI" id="CHEBI:37565"/>
    </ligand>
</feature>
<dbReference type="SMART" id="SM00177">
    <property type="entry name" value="ARF"/>
    <property type="match status" value="1"/>
</dbReference>
<keyword evidence="7" id="KW-1185">Reference proteome</keyword>
<dbReference type="PRINTS" id="PR00328">
    <property type="entry name" value="SAR1GTPBP"/>
</dbReference>
<proteinExistence type="inferred from homology"/>
<reference evidence="6 7" key="1">
    <citation type="submission" date="2024-02" db="EMBL/GenBank/DDBJ databases">
        <title>Chromosome-scale genome assembly of the rough periwinkle Littorina saxatilis.</title>
        <authorList>
            <person name="De Jode A."/>
            <person name="Faria R."/>
            <person name="Formenti G."/>
            <person name="Sims Y."/>
            <person name="Smith T.P."/>
            <person name="Tracey A."/>
            <person name="Wood J.M.D."/>
            <person name="Zagrodzka Z.B."/>
            <person name="Johannesson K."/>
            <person name="Butlin R.K."/>
            <person name="Leder E.H."/>
        </authorList>
    </citation>
    <scope>NUCLEOTIDE SEQUENCE [LARGE SCALE GENOMIC DNA]</scope>
    <source>
        <strain evidence="6">Snail1</strain>
        <tissue evidence="6">Muscle</tissue>
    </source>
</reference>
<keyword evidence="5" id="KW-0479">Metal-binding</keyword>
<evidence type="ECO:0000256" key="1">
    <source>
        <dbReference type="ARBA" id="ARBA00010290"/>
    </source>
</evidence>
<evidence type="ECO:0000256" key="2">
    <source>
        <dbReference type="ARBA" id="ARBA00022741"/>
    </source>
</evidence>
<dbReference type="InterPro" id="IPR005225">
    <property type="entry name" value="Small_GTP-bd"/>
</dbReference>
<gene>
    <name evidence="6" type="ORF">V1264_000128</name>
</gene>
<dbReference type="EMBL" id="JBAMIC010000001">
    <property type="protein sequence ID" value="KAK7113988.1"/>
    <property type="molecule type" value="Genomic_DNA"/>
</dbReference>
<evidence type="ECO:0000313" key="6">
    <source>
        <dbReference type="EMBL" id="KAK7113988.1"/>
    </source>
</evidence>
<keyword evidence="2 4" id="KW-0547">Nucleotide-binding</keyword>
<dbReference type="InterPro" id="IPR027417">
    <property type="entry name" value="P-loop_NTPase"/>
</dbReference>
<dbReference type="GO" id="GO:0003924">
    <property type="term" value="F:GTPase activity"/>
    <property type="evidence" value="ECO:0007669"/>
    <property type="project" value="InterPro"/>
</dbReference>
<dbReference type="SMART" id="SM00178">
    <property type="entry name" value="SAR"/>
    <property type="match status" value="1"/>
</dbReference>
<dbReference type="InterPro" id="IPR024156">
    <property type="entry name" value="Small_GTPase_ARF"/>
</dbReference>
<dbReference type="NCBIfam" id="TIGR00231">
    <property type="entry name" value="small_GTP"/>
    <property type="match status" value="1"/>
</dbReference>
<evidence type="ECO:0000313" key="7">
    <source>
        <dbReference type="Proteomes" id="UP001374579"/>
    </source>
</evidence>
<dbReference type="GO" id="GO:0046872">
    <property type="term" value="F:metal ion binding"/>
    <property type="evidence" value="ECO:0007669"/>
    <property type="project" value="UniProtKB-KW"/>
</dbReference>
<feature type="binding site" evidence="4">
    <location>
        <position position="69"/>
    </location>
    <ligand>
        <name>GTP</name>
        <dbReference type="ChEBI" id="CHEBI:37565"/>
    </ligand>
</feature>
<dbReference type="SUPFAM" id="SSF52540">
    <property type="entry name" value="P-loop containing nucleoside triphosphate hydrolases"/>
    <property type="match status" value="1"/>
</dbReference>
<feature type="binding site" evidence="5">
    <location>
        <position position="46"/>
    </location>
    <ligand>
        <name>Mg(2+)</name>
        <dbReference type="ChEBI" id="CHEBI:18420"/>
    </ligand>
</feature>
<evidence type="ECO:0000256" key="3">
    <source>
        <dbReference type="ARBA" id="ARBA00023134"/>
    </source>
</evidence>
<dbReference type="CDD" id="cd00878">
    <property type="entry name" value="Arf_Arl"/>
    <property type="match status" value="1"/>
</dbReference>
<dbReference type="Pfam" id="PF00025">
    <property type="entry name" value="Arf"/>
    <property type="match status" value="1"/>
</dbReference>
<name>A0AAN9GMD4_9CAEN</name>
<accession>A0AAN9GMD4</accession>
<sequence length="192" mass="21415">MGAAFSCWSRLLADKARVLIVGLDGAGKTTILYKLKLDKKVSTIPTFGFHTETVPSVKGVTFNLWDVGGQSEIRSLWHFYLQDIQGLVFVVDSIDRDRFAESREELHNLLTYTEARAVPLLVLANKQDLPEATSVADIAEEMGILDLKDRKWHIQGTCAPTGEGLASGMQALAKLVKHCKVKKKSRRYLQEI</sequence>
<dbReference type="FunFam" id="3.40.50.300:FF:000412">
    <property type="entry name" value="ADP-ribosylation factor 1"/>
    <property type="match status" value="1"/>
</dbReference>
<dbReference type="PROSITE" id="PS51417">
    <property type="entry name" value="ARF"/>
    <property type="match status" value="1"/>
</dbReference>
<dbReference type="PANTHER" id="PTHR11711">
    <property type="entry name" value="ADP RIBOSYLATION FACTOR-RELATED"/>
    <property type="match status" value="1"/>
</dbReference>
<keyword evidence="3 4" id="KW-0342">GTP-binding</keyword>
<dbReference type="AlphaFoldDB" id="A0AAN9GMD4"/>
<dbReference type="InterPro" id="IPR006689">
    <property type="entry name" value="Small_GTPase_ARF/SAR"/>
</dbReference>
<keyword evidence="5" id="KW-0460">Magnesium</keyword>
<feature type="binding site" evidence="4">
    <location>
        <begin position="22"/>
        <end position="29"/>
    </location>
    <ligand>
        <name>GTP</name>
        <dbReference type="ChEBI" id="CHEBI:37565"/>
    </ligand>
</feature>
<comment type="caution">
    <text evidence="6">The sequence shown here is derived from an EMBL/GenBank/DDBJ whole genome shotgun (WGS) entry which is preliminary data.</text>
</comment>
<feature type="binding site" evidence="5">
    <location>
        <position position="29"/>
    </location>
    <ligand>
        <name>Mg(2+)</name>
        <dbReference type="ChEBI" id="CHEBI:18420"/>
    </ligand>
</feature>
<dbReference type="GO" id="GO:0030010">
    <property type="term" value="P:establishment of cell polarity"/>
    <property type="evidence" value="ECO:0007669"/>
    <property type="project" value="UniProtKB-ARBA"/>
</dbReference>
<organism evidence="6 7">
    <name type="scientific">Littorina saxatilis</name>
    <dbReference type="NCBI Taxonomy" id="31220"/>
    <lineage>
        <taxon>Eukaryota</taxon>
        <taxon>Metazoa</taxon>
        <taxon>Spiralia</taxon>
        <taxon>Lophotrochozoa</taxon>
        <taxon>Mollusca</taxon>
        <taxon>Gastropoda</taxon>
        <taxon>Caenogastropoda</taxon>
        <taxon>Littorinimorpha</taxon>
        <taxon>Littorinoidea</taxon>
        <taxon>Littorinidae</taxon>
        <taxon>Littorina</taxon>
    </lineage>
</organism>
<dbReference type="GO" id="GO:0005525">
    <property type="term" value="F:GTP binding"/>
    <property type="evidence" value="ECO:0007669"/>
    <property type="project" value="UniProtKB-KW"/>
</dbReference>
<dbReference type="Proteomes" id="UP001374579">
    <property type="component" value="Unassembled WGS sequence"/>
</dbReference>
<dbReference type="PROSITE" id="PS51422">
    <property type="entry name" value="SAR1"/>
    <property type="match status" value="1"/>
</dbReference>
<evidence type="ECO:0000256" key="5">
    <source>
        <dbReference type="PIRSR" id="PIRSR606689-2"/>
    </source>
</evidence>
<protein>
    <submittedName>
        <fullName evidence="6">Uncharacterized protein</fullName>
    </submittedName>
</protein>
<evidence type="ECO:0000256" key="4">
    <source>
        <dbReference type="PIRSR" id="PIRSR606689-1"/>
    </source>
</evidence>
<comment type="similarity">
    <text evidence="1">Belongs to the small GTPase superfamily. Arf family.</text>
</comment>
<dbReference type="Gene3D" id="3.40.50.300">
    <property type="entry name" value="P-loop containing nucleotide triphosphate hydrolases"/>
    <property type="match status" value="1"/>
</dbReference>